<comment type="caution">
    <text evidence="1">The sequence shown here is derived from an EMBL/GenBank/DDBJ whole genome shotgun (WGS) entry which is preliminary data.</text>
</comment>
<accession>X1CVV2</accession>
<feature type="non-terminal residue" evidence="1">
    <location>
        <position position="1"/>
    </location>
</feature>
<dbReference type="AlphaFoldDB" id="X1CVV2"/>
<organism evidence="1">
    <name type="scientific">marine sediment metagenome</name>
    <dbReference type="NCBI Taxonomy" id="412755"/>
    <lineage>
        <taxon>unclassified sequences</taxon>
        <taxon>metagenomes</taxon>
        <taxon>ecological metagenomes</taxon>
    </lineage>
</organism>
<gene>
    <name evidence="1" type="ORF">S01H4_51533</name>
</gene>
<dbReference type="EMBL" id="BART01029354">
    <property type="protein sequence ID" value="GAH00230.1"/>
    <property type="molecule type" value="Genomic_DNA"/>
</dbReference>
<evidence type="ECO:0000313" key="1">
    <source>
        <dbReference type="EMBL" id="GAH00230.1"/>
    </source>
</evidence>
<proteinExistence type="predicted"/>
<name>X1CVV2_9ZZZZ</name>
<protein>
    <submittedName>
        <fullName evidence="1">Uncharacterized protein</fullName>
    </submittedName>
</protein>
<reference evidence="1" key="1">
    <citation type="journal article" date="2014" name="Front. Microbiol.">
        <title>High frequency of phylogenetically diverse reductive dehalogenase-homologous genes in deep subseafloor sedimentary metagenomes.</title>
        <authorList>
            <person name="Kawai M."/>
            <person name="Futagami T."/>
            <person name="Toyoda A."/>
            <person name="Takaki Y."/>
            <person name="Nishi S."/>
            <person name="Hori S."/>
            <person name="Arai W."/>
            <person name="Tsubouchi T."/>
            <person name="Morono Y."/>
            <person name="Uchiyama I."/>
            <person name="Ito T."/>
            <person name="Fujiyama A."/>
            <person name="Inagaki F."/>
            <person name="Takami H."/>
        </authorList>
    </citation>
    <scope>NUCLEOTIDE SEQUENCE</scope>
    <source>
        <strain evidence="1">Expedition CK06-06</strain>
    </source>
</reference>
<sequence length="62" mass="6771">DIEADAKDDQTGAEIRDAVVALDPLERKLVVTTPAIGEHKVTSVERNAAGEFAYKYNDVPEE</sequence>